<dbReference type="AlphaFoldDB" id="A0A816NWQ4"/>
<dbReference type="EMBL" id="CAJNRF010002660">
    <property type="protein sequence ID" value="CAF2040941.1"/>
    <property type="molecule type" value="Genomic_DNA"/>
</dbReference>
<accession>A0A816NWQ4</accession>
<dbReference type="Proteomes" id="UP000663856">
    <property type="component" value="Unassembled WGS sequence"/>
</dbReference>
<gene>
    <name evidence="2" type="ORF">WKI299_LOCUS8314</name>
</gene>
<evidence type="ECO:0000313" key="2">
    <source>
        <dbReference type="EMBL" id="CAF2040941.1"/>
    </source>
</evidence>
<reference evidence="2" key="1">
    <citation type="submission" date="2021-02" db="EMBL/GenBank/DDBJ databases">
        <authorList>
            <person name="Nowell W R."/>
        </authorList>
    </citation>
    <scope>NUCLEOTIDE SEQUENCE</scope>
</reference>
<feature type="compositionally biased region" description="Polar residues" evidence="1">
    <location>
        <begin position="814"/>
        <end position="823"/>
    </location>
</feature>
<evidence type="ECO:0000313" key="3">
    <source>
        <dbReference type="Proteomes" id="UP000663856"/>
    </source>
</evidence>
<organism evidence="2 3">
    <name type="scientific">Rotaria magnacalcarata</name>
    <dbReference type="NCBI Taxonomy" id="392030"/>
    <lineage>
        <taxon>Eukaryota</taxon>
        <taxon>Metazoa</taxon>
        <taxon>Spiralia</taxon>
        <taxon>Gnathifera</taxon>
        <taxon>Rotifera</taxon>
        <taxon>Eurotatoria</taxon>
        <taxon>Bdelloidea</taxon>
        <taxon>Philodinida</taxon>
        <taxon>Philodinidae</taxon>
        <taxon>Rotaria</taxon>
    </lineage>
</organism>
<name>A0A816NWQ4_9BILA</name>
<feature type="compositionally biased region" description="Low complexity" evidence="1">
    <location>
        <begin position="1053"/>
        <end position="1070"/>
    </location>
</feature>
<dbReference type="PANTHER" id="PTHR46579">
    <property type="entry name" value="F5/8 TYPE C DOMAIN-CONTAINING PROTEIN-RELATED"/>
    <property type="match status" value="1"/>
</dbReference>
<feature type="compositionally biased region" description="Polar residues" evidence="1">
    <location>
        <begin position="831"/>
        <end position="845"/>
    </location>
</feature>
<sequence>MNIDLENAICHGEEQRRKRYQKNNEYARARSNIAKETDALFYLVECPLTEEFHHHHHHHQIQDLQQEVKMISNEEDDIIGDRLCQNYNVESNDNNCASDINNYILNDEPGEQKNDFYIDNFTDSATSDEDSNEATTEDPRIHEFTNITTTSYCTDLLNLLREAGVSKLHSKRLIALIQSVLPTPNNLPSTMDDLLSFMNIGDLFFKQSFCLVCKQYLEYKQRVCFTCKCFDEKAIADVYNVNVKHVLKTLLKRLSPIIEKYKKNIYDDIDEEETKDIPFGKLYKELLNKYASENIISLILHLDGVSLTRSSNLKMWLFSGSFVELPPSFRYRRYNMILLSIWVAYAEPQSHVWLQSIISQIQLIKMQAITISEVLSYKLKIFAITGDCPALKLVLKFTSHVGYYCCWLCYIRGRHVGGKRQYEFKLPMIMRDRDAYEEESRLAEQKQINVYGHLGLSVLSSVLDIPLPDAIIIDYLHVTLLGHAKALILNIFHSFAPNERLEVDNWFKMQIFPHYFNRKIKPISKFGFVKATEVKNILFYAALPVFQLYLSIEQLSHLALFICFTRLLHGQSIVGLETNKIAKELFEHFYRDHNEYYEGLQNLVLHLHVHFVYMYNNHGALTNIGCFGQEDLIGYIGSNHHGTRYYGELITYYYNIDFALHMKPTAATTKKIEKLDPVNDTHDEYKYLHVELCDCEQIHQCFRLYRRFIINDRIFHSLIYKKRGKSNSYFIQYSFDQRHYQFGSIQCFISLQSTEKSYALINVHRVQQKYSDYFKIDDNHNDGDHSYIDYPTTSGLKRPSDGFSTPALKRSYNKSKALSQSNPSRKRDRSLQNNNRYELNITDSNDLYAKNSHNRYPDKMPGNVSRSIDSQNDHHSNANIVKTDSELMLKQEMISCMKSVKKQLAKLAKKVDFLAIPSSSSKSDQLSSYRDENDKENYRDTIPWQGKDLLQITARDIGDYGRRLLDTLFTPEELQKSILPSSSAHLYDKDVLDEKRFKLLNDAIRTKYRLSTDGYHRYYTNILRVKFSRYLYDQGTRKLNKETKNKNQELNEQQYQPSRQPQPRTTTEIV</sequence>
<proteinExistence type="predicted"/>
<feature type="region of interest" description="Disordered" evidence="1">
    <location>
        <begin position="1041"/>
        <end position="1070"/>
    </location>
</feature>
<evidence type="ECO:0000256" key="1">
    <source>
        <dbReference type="SAM" id="MobiDB-lite"/>
    </source>
</evidence>
<feature type="region of interest" description="Disordered" evidence="1">
    <location>
        <begin position="798"/>
        <end position="878"/>
    </location>
</feature>
<dbReference type="PANTHER" id="PTHR46579:SF1">
    <property type="entry name" value="F5_8 TYPE C DOMAIN-CONTAINING PROTEIN"/>
    <property type="match status" value="1"/>
</dbReference>
<comment type="caution">
    <text evidence="2">The sequence shown here is derived from an EMBL/GenBank/DDBJ whole genome shotgun (WGS) entry which is preliminary data.</text>
</comment>
<dbReference type="Pfam" id="PF06869">
    <property type="entry name" value="DUF1258"/>
    <property type="match status" value="1"/>
</dbReference>
<protein>
    <submittedName>
        <fullName evidence="2">Uncharacterized protein</fullName>
    </submittedName>
</protein>
<dbReference type="InterPro" id="IPR009667">
    <property type="entry name" value="DUF1258"/>
</dbReference>